<dbReference type="Proteomes" id="UP000243650">
    <property type="component" value="Unassembled WGS sequence"/>
</dbReference>
<dbReference type="CDD" id="cd01949">
    <property type="entry name" value="GGDEF"/>
    <property type="match status" value="1"/>
</dbReference>
<dbReference type="InterPro" id="IPR043128">
    <property type="entry name" value="Rev_trsase/Diguanyl_cyclase"/>
</dbReference>
<dbReference type="RefSeq" id="WP_105958183.1">
    <property type="nucleotide sequence ID" value="NZ_PVNS01000003.1"/>
</dbReference>
<dbReference type="PROSITE" id="PS50887">
    <property type="entry name" value="GGDEF"/>
    <property type="match status" value="1"/>
</dbReference>
<evidence type="ECO:0000259" key="2">
    <source>
        <dbReference type="PROSITE" id="PS50887"/>
    </source>
</evidence>
<evidence type="ECO:0000256" key="1">
    <source>
        <dbReference type="SAM" id="Phobius"/>
    </source>
</evidence>
<dbReference type="OrthoDB" id="9759607at2"/>
<dbReference type="InterPro" id="IPR052155">
    <property type="entry name" value="Biofilm_reg_signaling"/>
</dbReference>
<dbReference type="InterPro" id="IPR013655">
    <property type="entry name" value="PAS_fold_3"/>
</dbReference>
<dbReference type="EMBL" id="PVNS01000003">
    <property type="protein sequence ID" value="PRO66547.1"/>
    <property type="molecule type" value="Genomic_DNA"/>
</dbReference>
<dbReference type="AlphaFoldDB" id="A0A2P6MJU3"/>
<reference evidence="3 4" key="1">
    <citation type="submission" date="2018-03" db="EMBL/GenBank/DDBJ databases">
        <title>Bacillus urumqiensis sp. nov., a moderately haloalkaliphilic bacterium isolated from a salt lake.</title>
        <authorList>
            <person name="Zhao B."/>
            <person name="Liao Z."/>
        </authorList>
    </citation>
    <scope>NUCLEOTIDE SEQUENCE [LARGE SCALE GENOMIC DNA]</scope>
    <source>
        <strain evidence="3 4">BZ-SZ-XJ18</strain>
    </source>
</reference>
<dbReference type="PANTHER" id="PTHR44757">
    <property type="entry name" value="DIGUANYLATE CYCLASE DGCP"/>
    <property type="match status" value="1"/>
</dbReference>
<sequence length="321" mass="37535">MFTSYIIGVLTGILLAALLFAVFIYVVRPNTLFRRYDRRFMHLVETSNDFMYAARVYPKVKFDYLSPSAENFFGPGSNKEAYVSPEAPFRDVHPDDAEMQLKKIRGEIDYSRPILQRWRDQYGNYRWFEEYATPIYKNGRLIALQGVLRNIDERVELEEQLHYQLYHDALTDVYNRTFFEKKRRELDEETDAPAAIFVIDLNNLKQMNDRFGHSSGDNLICLTASILKEVESETVLPARVGGDEFALLLTDTTMDEMRQIRWDILQRVQERRFDVKEDCPLTIAIGSAFTPSSLGRMEELFMEADQNMYKEKYAQKTSPAQ</sequence>
<dbReference type="Pfam" id="PF00990">
    <property type="entry name" value="GGDEF"/>
    <property type="match status" value="1"/>
</dbReference>
<evidence type="ECO:0000313" key="4">
    <source>
        <dbReference type="Proteomes" id="UP000243650"/>
    </source>
</evidence>
<keyword evidence="1" id="KW-1133">Transmembrane helix</keyword>
<dbReference type="InterPro" id="IPR000014">
    <property type="entry name" value="PAS"/>
</dbReference>
<evidence type="ECO:0000313" key="3">
    <source>
        <dbReference type="EMBL" id="PRO66547.1"/>
    </source>
</evidence>
<gene>
    <name evidence="3" type="ORF">C6I21_04170</name>
</gene>
<protein>
    <submittedName>
        <fullName evidence="3">GGDEF domain-containing protein</fullName>
    </submittedName>
</protein>
<feature type="domain" description="GGDEF" evidence="2">
    <location>
        <begin position="192"/>
        <end position="321"/>
    </location>
</feature>
<dbReference type="Gene3D" id="3.30.70.270">
    <property type="match status" value="1"/>
</dbReference>
<dbReference type="InterPro" id="IPR035965">
    <property type="entry name" value="PAS-like_dom_sf"/>
</dbReference>
<comment type="caution">
    <text evidence="3">The sequence shown here is derived from an EMBL/GenBank/DDBJ whole genome shotgun (WGS) entry which is preliminary data.</text>
</comment>
<dbReference type="Pfam" id="PF08447">
    <property type="entry name" value="PAS_3"/>
    <property type="match status" value="1"/>
</dbReference>
<dbReference type="PANTHER" id="PTHR44757:SF2">
    <property type="entry name" value="BIOFILM ARCHITECTURE MAINTENANCE PROTEIN MBAA"/>
    <property type="match status" value="1"/>
</dbReference>
<dbReference type="NCBIfam" id="TIGR00229">
    <property type="entry name" value="sensory_box"/>
    <property type="match status" value="1"/>
</dbReference>
<keyword evidence="1" id="KW-0812">Transmembrane</keyword>
<dbReference type="NCBIfam" id="TIGR00254">
    <property type="entry name" value="GGDEF"/>
    <property type="match status" value="1"/>
</dbReference>
<accession>A0A2P6MJU3</accession>
<dbReference type="InterPro" id="IPR000160">
    <property type="entry name" value="GGDEF_dom"/>
</dbReference>
<keyword evidence="1" id="KW-0472">Membrane</keyword>
<dbReference type="Gene3D" id="3.30.450.20">
    <property type="entry name" value="PAS domain"/>
    <property type="match status" value="1"/>
</dbReference>
<proteinExistence type="predicted"/>
<dbReference type="InterPro" id="IPR029787">
    <property type="entry name" value="Nucleotide_cyclase"/>
</dbReference>
<organism evidence="3 4">
    <name type="scientific">Alkalicoccus urumqiensis</name>
    <name type="common">Bacillus urumqiensis</name>
    <dbReference type="NCBI Taxonomy" id="1548213"/>
    <lineage>
        <taxon>Bacteria</taxon>
        <taxon>Bacillati</taxon>
        <taxon>Bacillota</taxon>
        <taxon>Bacilli</taxon>
        <taxon>Bacillales</taxon>
        <taxon>Bacillaceae</taxon>
        <taxon>Alkalicoccus</taxon>
    </lineage>
</organism>
<dbReference type="SUPFAM" id="SSF55073">
    <property type="entry name" value="Nucleotide cyclase"/>
    <property type="match status" value="1"/>
</dbReference>
<dbReference type="SUPFAM" id="SSF55785">
    <property type="entry name" value="PYP-like sensor domain (PAS domain)"/>
    <property type="match status" value="1"/>
</dbReference>
<feature type="transmembrane region" description="Helical" evidence="1">
    <location>
        <begin position="6"/>
        <end position="27"/>
    </location>
</feature>
<keyword evidence="4" id="KW-1185">Reference proteome</keyword>
<name>A0A2P6MJU3_ALKUR</name>
<dbReference type="SMART" id="SM00267">
    <property type="entry name" value="GGDEF"/>
    <property type="match status" value="1"/>
</dbReference>